<feature type="compositionally biased region" description="Low complexity" evidence="1">
    <location>
        <begin position="487"/>
        <end position="498"/>
    </location>
</feature>
<evidence type="ECO:0000256" key="1">
    <source>
        <dbReference type="SAM" id="MobiDB-lite"/>
    </source>
</evidence>
<accession>A0A8H3GHD6</accession>
<feature type="compositionally biased region" description="Basic and acidic residues" evidence="1">
    <location>
        <begin position="614"/>
        <end position="632"/>
    </location>
</feature>
<feature type="compositionally biased region" description="Low complexity" evidence="1">
    <location>
        <begin position="566"/>
        <end position="577"/>
    </location>
</feature>
<organism evidence="3 4">
    <name type="scientific">Rhizoctonia solani</name>
    <dbReference type="NCBI Taxonomy" id="456999"/>
    <lineage>
        <taxon>Eukaryota</taxon>
        <taxon>Fungi</taxon>
        <taxon>Dikarya</taxon>
        <taxon>Basidiomycota</taxon>
        <taxon>Agaricomycotina</taxon>
        <taxon>Agaricomycetes</taxon>
        <taxon>Cantharellales</taxon>
        <taxon>Ceratobasidiaceae</taxon>
        <taxon>Rhizoctonia</taxon>
    </lineage>
</organism>
<evidence type="ECO:0000313" key="3">
    <source>
        <dbReference type="EMBL" id="CAE6449187.1"/>
    </source>
</evidence>
<feature type="compositionally biased region" description="Polar residues" evidence="1">
    <location>
        <begin position="475"/>
        <end position="486"/>
    </location>
</feature>
<evidence type="ECO:0000313" key="4">
    <source>
        <dbReference type="Proteomes" id="UP000663826"/>
    </source>
</evidence>
<feature type="compositionally biased region" description="Polar residues" evidence="1">
    <location>
        <begin position="578"/>
        <end position="589"/>
    </location>
</feature>
<feature type="compositionally biased region" description="Basic and acidic residues" evidence="1">
    <location>
        <begin position="501"/>
        <end position="512"/>
    </location>
</feature>
<evidence type="ECO:0000256" key="2">
    <source>
        <dbReference type="SAM" id="Phobius"/>
    </source>
</evidence>
<keyword evidence="2" id="KW-0472">Membrane</keyword>
<sequence length="665" mass="70247">MAGGARSAAFGQSPTECADGSMTLWMHNNDGKNPCELVQDVLRVCDPSFHLEFLQRGYTCDNAPGSTLSPCCCGSPTFALMSACWSCQYNITFDLVSTTFTGFVKDCQTLPNPITSYDPSVRSRILALDLPPWSEVEPLAGKWDFAGAWRNSTPSPTAAPPVPTGYPIQVNSTGISKGALAGAIVGAILGSKILFMLAGYLFYRWWKKKPGRDDDDDEKGYVHHVFGSRAHVDLDEGSDSQPRWRGIPSYLQPGSFHSQSSAGADSPVPGQQGPNSQGTPTGPPARGPDNVIPYVSDQRPVESVKTRERRRSQSNALHVANMGGPINDEENRAPAPQPELLPHSHPLPQSVSSGPGSPDAVLNSPPTFIASRAHSHADSISTTNLPRRSDSTGSGSRTGYQEDDAGYRIVIEGGNGGQEVVRSVPPAYVDYRKGYSNAGVEKGNLARQDSAQAEGSNNTHEGSSQSAGSAAGKPSETSDNTSATCINSSSNLSHSPSLKKVGVEGHDTDTIDAKTITETNTVREPQTEHDHRDRTESGDSEGAVTIKPPSESENPGPIERSSTSDLAALTAANTAANRPNTSGSHTTYHTARPDHTAHTSAPAGVTFSEPMPQGHDDPELDVRQTSDNDSPPKNEPPPATTSSAPWSWGRALGAFGLGGTGASSS</sequence>
<name>A0A8H3GHD6_9AGAM</name>
<dbReference type="EMBL" id="CAJMWQ010001392">
    <property type="protein sequence ID" value="CAE6449187.1"/>
    <property type="molecule type" value="Genomic_DNA"/>
</dbReference>
<feature type="compositionally biased region" description="Low complexity" evidence="1">
    <location>
        <begin position="462"/>
        <end position="472"/>
    </location>
</feature>
<dbReference type="AlphaFoldDB" id="A0A8H3GHD6"/>
<feature type="region of interest" description="Disordered" evidence="1">
    <location>
        <begin position="448"/>
        <end position="665"/>
    </location>
</feature>
<feature type="transmembrane region" description="Helical" evidence="2">
    <location>
        <begin position="179"/>
        <end position="203"/>
    </location>
</feature>
<feature type="region of interest" description="Disordered" evidence="1">
    <location>
        <begin position="233"/>
        <end position="405"/>
    </location>
</feature>
<dbReference type="Proteomes" id="UP000663826">
    <property type="component" value="Unassembled WGS sequence"/>
</dbReference>
<comment type="caution">
    <text evidence="3">The sequence shown here is derived from an EMBL/GenBank/DDBJ whole genome shotgun (WGS) entry which is preliminary data.</text>
</comment>
<feature type="compositionally biased region" description="Polar residues" evidence="1">
    <location>
        <begin position="448"/>
        <end position="461"/>
    </location>
</feature>
<reference evidence="3" key="1">
    <citation type="submission" date="2021-01" db="EMBL/GenBank/DDBJ databases">
        <authorList>
            <person name="Kaushik A."/>
        </authorList>
    </citation>
    <scope>NUCLEOTIDE SEQUENCE</scope>
    <source>
        <strain evidence="3">AG1-1B</strain>
    </source>
</reference>
<keyword evidence="2" id="KW-0812">Transmembrane</keyword>
<protein>
    <submittedName>
        <fullName evidence="3">Uncharacterized protein</fullName>
    </submittedName>
</protein>
<keyword evidence="2" id="KW-1133">Transmembrane helix</keyword>
<proteinExistence type="predicted"/>
<gene>
    <name evidence="3" type="ORF">RDB_LOCUS77356</name>
</gene>
<feature type="compositionally biased region" description="Gly residues" evidence="1">
    <location>
        <begin position="655"/>
        <end position="665"/>
    </location>
</feature>
<feature type="compositionally biased region" description="Basic and acidic residues" evidence="1">
    <location>
        <begin position="525"/>
        <end position="537"/>
    </location>
</feature>
<feature type="compositionally biased region" description="Low complexity" evidence="1">
    <location>
        <begin position="640"/>
        <end position="654"/>
    </location>
</feature>